<dbReference type="PROSITE" id="PS51257">
    <property type="entry name" value="PROKAR_LIPOPROTEIN"/>
    <property type="match status" value="1"/>
</dbReference>
<evidence type="ECO:0000313" key="2">
    <source>
        <dbReference type="Proteomes" id="UP000563094"/>
    </source>
</evidence>
<proteinExistence type="predicted"/>
<keyword evidence="2" id="KW-1185">Reference proteome</keyword>
<dbReference type="EMBL" id="JACJIQ010000014">
    <property type="protein sequence ID" value="MBA9078663.1"/>
    <property type="molecule type" value="Genomic_DNA"/>
</dbReference>
<name>A0A839GLG1_9BACT</name>
<comment type="caution">
    <text evidence="1">The sequence shown here is derived from an EMBL/GenBank/DDBJ whole genome shotgun (WGS) entry which is preliminary data.</text>
</comment>
<sequence>MKKKLVIWLMLAISFSCSNPKEGKSGDDGFYESIAGWDIRHVPIIPPFRATSTYPEQWGIQGIKKLNDIQVLAFGVTRNYIYGKIPDVNYNDTGRWFLINTNSLLYSEYDTESELDATLAKYNLEKNTIKLCEEYFQQLSKGERCYWFPKKGKSYPKYQDTIPVSAVTINVMEDDKGLDFEILGTIKKDVSKIYYFKILFNKERNDLYYISFDNASPKLLSNKDVVAAYAEGDSLIVSVYTPFSVAEKKGIREEDRIVLAKAVPLKK</sequence>
<dbReference type="RefSeq" id="WP_182513812.1">
    <property type="nucleotide sequence ID" value="NZ_JACJIQ010000014.1"/>
</dbReference>
<evidence type="ECO:0000313" key="1">
    <source>
        <dbReference type="EMBL" id="MBA9078663.1"/>
    </source>
</evidence>
<gene>
    <name evidence="1" type="ORF">FHS90_003393</name>
</gene>
<protein>
    <submittedName>
        <fullName evidence="1">Uncharacterized protein</fullName>
    </submittedName>
</protein>
<dbReference type="AlphaFoldDB" id="A0A839GLG1"/>
<organism evidence="1 2">
    <name type="scientific">Rufibacter quisquiliarum</name>
    <dbReference type="NCBI Taxonomy" id="1549639"/>
    <lineage>
        <taxon>Bacteria</taxon>
        <taxon>Pseudomonadati</taxon>
        <taxon>Bacteroidota</taxon>
        <taxon>Cytophagia</taxon>
        <taxon>Cytophagales</taxon>
        <taxon>Hymenobacteraceae</taxon>
        <taxon>Rufibacter</taxon>
    </lineage>
</organism>
<dbReference type="Proteomes" id="UP000563094">
    <property type="component" value="Unassembled WGS sequence"/>
</dbReference>
<reference evidence="1 2" key="1">
    <citation type="submission" date="2020-08" db="EMBL/GenBank/DDBJ databases">
        <title>Genomic Encyclopedia of Type Strains, Phase IV (KMG-IV): sequencing the most valuable type-strain genomes for metagenomic binning, comparative biology and taxonomic classification.</title>
        <authorList>
            <person name="Goeker M."/>
        </authorList>
    </citation>
    <scope>NUCLEOTIDE SEQUENCE [LARGE SCALE GENOMIC DNA]</scope>
    <source>
        <strain evidence="1 2">DSM 29854</strain>
    </source>
</reference>
<accession>A0A839GLG1</accession>